<dbReference type="OrthoDB" id="7762401at2759"/>
<protein>
    <submittedName>
        <fullName evidence="3">Uncharacterized protein</fullName>
    </submittedName>
</protein>
<keyword evidence="1" id="KW-0732">Signal</keyword>
<dbReference type="AlphaFoldDB" id="A0A6P4JRA7"/>
<dbReference type="OMA" id="GYAMYTL"/>
<accession>A0A6P4JRA7</accession>
<sequence>MLMMDALFNSLLVVSSGYAMYTLHPLETPYGYAVATLSLAHGLIGVVRASQNDGEEDECNRIRLITNGMMEIVPLPLTNIELYLRSPNPSLALPHMCFVVPLVYDMVAKMRDNEDHATETLKELTLLGNAVSLLFLGINQANRLYGDLAVIAFLGRYGSSVLDYYWEGLGSDFNLLAHSLYIILMTITLSAK</sequence>
<dbReference type="RefSeq" id="XP_017037991.1">
    <property type="nucleotide sequence ID" value="XM_017182502.3"/>
</dbReference>
<dbReference type="Proteomes" id="UP001652661">
    <property type="component" value="Chromosome X"/>
</dbReference>
<proteinExistence type="predicted"/>
<feature type="chain" id="PRO_5027841998" evidence="1">
    <location>
        <begin position="20"/>
        <end position="192"/>
    </location>
</feature>
<feature type="signal peptide" evidence="1">
    <location>
        <begin position="1"/>
        <end position="19"/>
    </location>
</feature>
<dbReference type="GeneID" id="108085761"/>
<name>A0A6P4JRA7_DROKI</name>
<evidence type="ECO:0000256" key="1">
    <source>
        <dbReference type="SAM" id="SignalP"/>
    </source>
</evidence>
<dbReference type="Pfam" id="PF16039">
    <property type="entry name" value="DUF4791"/>
    <property type="match status" value="1"/>
</dbReference>
<evidence type="ECO:0000313" key="3">
    <source>
        <dbReference type="RefSeq" id="XP_017037991.1"/>
    </source>
</evidence>
<reference evidence="3" key="1">
    <citation type="submission" date="2025-08" db="UniProtKB">
        <authorList>
            <consortium name="RefSeq"/>
        </authorList>
    </citation>
    <scope>IDENTIFICATION</scope>
    <source>
        <strain evidence="3">14028-0561.14</strain>
        <tissue evidence="3">Whole fly</tissue>
    </source>
</reference>
<organism evidence="2 3">
    <name type="scientific">Drosophila kikkawai</name>
    <name type="common">Fruit fly</name>
    <dbReference type="NCBI Taxonomy" id="30033"/>
    <lineage>
        <taxon>Eukaryota</taxon>
        <taxon>Metazoa</taxon>
        <taxon>Ecdysozoa</taxon>
        <taxon>Arthropoda</taxon>
        <taxon>Hexapoda</taxon>
        <taxon>Insecta</taxon>
        <taxon>Pterygota</taxon>
        <taxon>Neoptera</taxon>
        <taxon>Endopterygota</taxon>
        <taxon>Diptera</taxon>
        <taxon>Brachycera</taxon>
        <taxon>Muscomorpha</taxon>
        <taxon>Ephydroidea</taxon>
        <taxon>Drosophilidae</taxon>
        <taxon>Drosophila</taxon>
        <taxon>Sophophora</taxon>
    </lineage>
</organism>
<keyword evidence="2" id="KW-1185">Reference proteome</keyword>
<gene>
    <name evidence="3" type="primary">LOC108085761</name>
</gene>
<evidence type="ECO:0000313" key="2">
    <source>
        <dbReference type="Proteomes" id="UP001652661"/>
    </source>
</evidence>
<dbReference type="InterPro" id="IPR032007">
    <property type="entry name" value="DUF4791"/>
</dbReference>